<feature type="transmembrane region" description="Helical" evidence="1">
    <location>
        <begin position="68"/>
        <end position="87"/>
    </location>
</feature>
<feature type="transmembrane region" description="Helical" evidence="1">
    <location>
        <begin position="153"/>
        <end position="174"/>
    </location>
</feature>
<proteinExistence type="predicted"/>
<dbReference type="PANTHER" id="PTHR34391:SF1">
    <property type="entry name" value="UPF0658 GOLGI APPARATUS MEMBRANE PROTEIN C1952.10C-RELATED"/>
    <property type="match status" value="1"/>
</dbReference>
<feature type="transmembrane region" description="Helical" evidence="1">
    <location>
        <begin position="12"/>
        <end position="34"/>
    </location>
</feature>
<sequence length="367" mass="42594">MGLIPEGKWSRLTLLWSFSQFIVITIIECIIIYMNLKNKKYYEGFINEYNKNLTTEECGTQCLTIGNFTALIVYQFLYIVALAYQLYLTVDTLLKFSTIDLIALAIFNSMCLVYSVTQNLQNVKFQNKFFEISDYKNYKPPNLEYINTTNFEYINMGIMLIFTIGWWYITFRLYKVFGWNVFKQIGADIRLKKRLKLFNILVILMKLDLFFIIFLFDIQYIALVIYKIGDNSKDDNINIENDTTNGTLWELATPIAIMIGIFIGIAAIMKKSRFYLGVYIFTLCATVGFMSHVLVDIYDKSKAKKYEDSKYSLTVTIAISLCMCMITYVVSLINFKNFGLGIPKSINKNSDQNGQSDNNKQKRLSID</sequence>
<dbReference type="AlphaFoldDB" id="A0A1Y1WSE5"/>
<evidence type="ECO:0000256" key="1">
    <source>
        <dbReference type="SAM" id="Phobius"/>
    </source>
</evidence>
<protein>
    <submittedName>
        <fullName evidence="2">Uncharacterized protein</fullName>
    </submittedName>
</protein>
<reference evidence="2 3" key="2">
    <citation type="submission" date="2016-08" db="EMBL/GenBank/DDBJ databases">
        <title>Pervasive Adenine N6-methylation of Active Genes in Fungi.</title>
        <authorList>
            <consortium name="DOE Joint Genome Institute"/>
            <person name="Mondo S.J."/>
            <person name="Dannebaum R.O."/>
            <person name="Kuo R.C."/>
            <person name="Labutti K."/>
            <person name="Haridas S."/>
            <person name="Kuo A."/>
            <person name="Salamov A."/>
            <person name="Ahrendt S.R."/>
            <person name="Lipzen A."/>
            <person name="Sullivan W."/>
            <person name="Andreopoulos W.B."/>
            <person name="Clum A."/>
            <person name="Lindquist E."/>
            <person name="Daum C."/>
            <person name="Ramamoorthy G.K."/>
            <person name="Gryganskyi A."/>
            <person name="Culley D."/>
            <person name="Magnuson J.K."/>
            <person name="James T.Y."/>
            <person name="O'Malley M.A."/>
            <person name="Stajich J.E."/>
            <person name="Spatafora J.W."/>
            <person name="Visel A."/>
            <person name="Grigoriev I.V."/>
        </authorList>
    </citation>
    <scope>NUCLEOTIDE SEQUENCE [LARGE SCALE GENOMIC DNA]</scope>
    <source>
        <strain evidence="2 3">S4</strain>
    </source>
</reference>
<accession>A0A1Y1WSE5</accession>
<keyword evidence="1" id="KW-0472">Membrane</keyword>
<feature type="transmembrane region" description="Helical" evidence="1">
    <location>
        <begin position="195"/>
        <end position="228"/>
    </location>
</feature>
<feature type="transmembrane region" description="Helical" evidence="1">
    <location>
        <begin position="248"/>
        <end position="269"/>
    </location>
</feature>
<feature type="transmembrane region" description="Helical" evidence="1">
    <location>
        <begin position="315"/>
        <end position="335"/>
    </location>
</feature>
<gene>
    <name evidence="2" type="ORF">BCR32DRAFT_248791</name>
</gene>
<dbReference type="InterPro" id="IPR040410">
    <property type="entry name" value="UPF0658_Golgi"/>
</dbReference>
<dbReference type="Proteomes" id="UP000193944">
    <property type="component" value="Unassembled WGS sequence"/>
</dbReference>
<dbReference type="EMBL" id="MCFG01000302">
    <property type="protein sequence ID" value="ORX76372.1"/>
    <property type="molecule type" value="Genomic_DNA"/>
</dbReference>
<feature type="transmembrane region" description="Helical" evidence="1">
    <location>
        <begin position="276"/>
        <end position="295"/>
    </location>
</feature>
<reference evidence="2 3" key="1">
    <citation type="submission" date="2016-08" db="EMBL/GenBank/DDBJ databases">
        <title>A Parts List for Fungal Cellulosomes Revealed by Comparative Genomics.</title>
        <authorList>
            <consortium name="DOE Joint Genome Institute"/>
            <person name="Haitjema C.H."/>
            <person name="Gilmore S.P."/>
            <person name="Henske J.K."/>
            <person name="Solomon K.V."/>
            <person name="De Groot R."/>
            <person name="Kuo A."/>
            <person name="Mondo S.J."/>
            <person name="Salamov A.A."/>
            <person name="Labutti K."/>
            <person name="Zhao Z."/>
            <person name="Chiniquy J."/>
            <person name="Barry K."/>
            <person name="Brewer H.M."/>
            <person name="Purvine S.O."/>
            <person name="Wright A.T."/>
            <person name="Boxma B."/>
            <person name="Van Alen T."/>
            <person name="Hackstein J.H."/>
            <person name="Baker S.E."/>
            <person name="Grigoriev I.V."/>
            <person name="O'Malley M.A."/>
        </authorList>
    </citation>
    <scope>NUCLEOTIDE SEQUENCE [LARGE SCALE GENOMIC DNA]</scope>
    <source>
        <strain evidence="2 3">S4</strain>
    </source>
</reference>
<organism evidence="2 3">
    <name type="scientific">Anaeromyces robustus</name>
    <dbReference type="NCBI Taxonomy" id="1754192"/>
    <lineage>
        <taxon>Eukaryota</taxon>
        <taxon>Fungi</taxon>
        <taxon>Fungi incertae sedis</taxon>
        <taxon>Chytridiomycota</taxon>
        <taxon>Chytridiomycota incertae sedis</taxon>
        <taxon>Neocallimastigomycetes</taxon>
        <taxon>Neocallimastigales</taxon>
        <taxon>Neocallimastigaceae</taxon>
        <taxon>Anaeromyces</taxon>
    </lineage>
</organism>
<feature type="transmembrane region" description="Helical" evidence="1">
    <location>
        <begin position="99"/>
        <end position="117"/>
    </location>
</feature>
<evidence type="ECO:0000313" key="3">
    <source>
        <dbReference type="Proteomes" id="UP000193944"/>
    </source>
</evidence>
<dbReference type="OrthoDB" id="2448307at2759"/>
<name>A0A1Y1WSE5_9FUNG</name>
<keyword evidence="1" id="KW-0812">Transmembrane</keyword>
<evidence type="ECO:0000313" key="2">
    <source>
        <dbReference type="EMBL" id="ORX76372.1"/>
    </source>
</evidence>
<comment type="caution">
    <text evidence="2">The sequence shown here is derived from an EMBL/GenBank/DDBJ whole genome shotgun (WGS) entry which is preliminary data.</text>
</comment>
<dbReference type="PANTHER" id="PTHR34391">
    <property type="entry name" value="UPF0658 GOLGI APPARATUS MEMBRANE PROTEIN C1952.10C-RELATED"/>
    <property type="match status" value="1"/>
</dbReference>
<keyword evidence="1" id="KW-1133">Transmembrane helix</keyword>
<keyword evidence="3" id="KW-1185">Reference proteome</keyword>
<dbReference type="GO" id="GO:0005794">
    <property type="term" value="C:Golgi apparatus"/>
    <property type="evidence" value="ECO:0007669"/>
    <property type="project" value="TreeGrafter"/>
</dbReference>